<accession>A0A2P4PVJ7</accession>
<organism evidence="1 2">
    <name type="scientific">Rhizophagus irregularis (strain DAOM 181602 / DAOM 197198 / MUCL 43194)</name>
    <name type="common">Arbuscular mycorrhizal fungus</name>
    <name type="synonym">Glomus intraradices</name>
    <dbReference type="NCBI Taxonomy" id="747089"/>
    <lineage>
        <taxon>Eukaryota</taxon>
        <taxon>Fungi</taxon>
        <taxon>Fungi incertae sedis</taxon>
        <taxon>Mucoromycota</taxon>
        <taxon>Glomeromycotina</taxon>
        <taxon>Glomeromycetes</taxon>
        <taxon>Glomerales</taxon>
        <taxon>Glomeraceae</taxon>
        <taxon>Rhizophagus</taxon>
    </lineage>
</organism>
<comment type="caution">
    <text evidence="1">The sequence shown here is derived from an EMBL/GenBank/DDBJ whole genome shotgun (WGS) entry which is preliminary data.</text>
</comment>
<gene>
    <name evidence="1" type="ORF">GLOIN_2v1627328</name>
</gene>
<name>A0A2P4PVJ7_RHIID</name>
<dbReference type="EMBL" id="AUPC02000136">
    <property type="protein sequence ID" value="POG69402.1"/>
    <property type="molecule type" value="Genomic_DNA"/>
</dbReference>
<evidence type="ECO:0000313" key="2">
    <source>
        <dbReference type="Proteomes" id="UP000018888"/>
    </source>
</evidence>
<dbReference type="AlphaFoldDB" id="A0A2P4PVJ7"/>
<evidence type="ECO:0000313" key="1">
    <source>
        <dbReference type="EMBL" id="POG69402.1"/>
    </source>
</evidence>
<reference evidence="1 2" key="2">
    <citation type="journal article" date="2018" name="New Phytol.">
        <title>High intraspecific genome diversity in the model arbuscular mycorrhizal symbiont Rhizophagus irregularis.</title>
        <authorList>
            <person name="Chen E.C.H."/>
            <person name="Morin E."/>
            <person name="Beaudet D."/>
            <person name="Noel J."/>
            <person name="Yildirir G."/>
            <person name="Ndikumana S."/>
            <person name="Charron P."/>
            <person name="St-Onge C."/>
            <person name="Giorgi J."/>
            <person name="Kruger M."/>
            <person name="Marton T."/>
            <person name="Ropars J."/>
            <person name="Grigoriev I.V."/>
            <person name="Hainaut M."/>
            <person name="Henrissat B."/>
            <person name="Roux C."/>
            <person name="Martin F."/>
            <person name="Corradi N."/>
        </authorList>
    </citation>
    <scope>NUCLEOTIDE SEQUENCE [LARGE SCALE GENOMIC DNA]</scope>
    <source>
        <strain evidence="1 2">DAOM 197198</strain>
    </source>
</reference>
<protein>
    <submittedName>
        <fullName evidence="1">Uncharacterized protein</fullName>
    </submittedName>
</protein>
<sequence>MQKNYESYLMIYGKIAIKIIVLSTNKSTKQMKLIKSHPHHFQQLNHHYLLQVHSHI</sequence>
<dbReference type="Proteomes" id="UP000018888">
    <property type="component" value="Unassembled WGS sequence"/>
</dbReference>
<proteinExistence type="predicted"/>
<reference evidence="1 2" key="1">
    <citation type="journal article" date="2013" name="Proc. Natl. Acad. Sci. U.S.A.">
        <title>Genome of an arbuscular mycorrhizal fungus provides insight into the oldest plant symbiosis.</title>
        <authorList>
            <person name="Tisserant E."/>
            <person name="Malbreil M."/>
            <person name="Kuo A."/>
            <person name="Kohler A."/>
            <person name="Symeonidi A."/>
            <person name="Balestrini R."/>
            <person name="Charron P."/>
            <person name="Duensing N."/>
            <person name="Frei Dit Frey N."/>
            <person name="Gianinazzi-Pearson V."/>
            <person name="Gilbert L.B."/>
            <person name="Handa Y."/>
            <person name="Herr J.R."/>
            <person name="Hijri M."/>
            <person name="Koul R."/>
            <person name="Kawaguchi M."/>
            <person name="Krajinski F."/>
            <person name="Lammers P.J."/>
            <person name="Masclaux F.G."/>
            <person name="Murat C."/>
            <person name="Morin E."/>
            <person name="Ndikumana S."/>
            <person name="Pagni M."/>
            <person name="Petitpierre D."/>
            <person name="Requena N."/>
            <person name="Rosikiewicz P."/>
            <person name="Riley R."/>
            <person name="Saito K."/>
            <person name="San Clemente H."/>
            <person name="Shapiro H."/>
            <person name="van Tuinen D."/>
            <person name="Becard G."/>
            <person name="Bonfante P."/>
            <person name="Paszkowski U."/>
            <person name="Shachar-Hill Y.Y."/>
            <person name="Tuskan G.A."/>
            <person name="Young P.W."/>
            <person name="Sanders I.R."/>
            <person name="Henrissat B."/>
            <person name="Rensing S.A."/>
            <person name="Grigoriev I.V."/>
            <person name="Corradi N."/>
            <person name="Roux C."/>
            <person name="Martin F."/>
        </authorList>
    </citation>
    <scope>NUCLEOTIDE SEQUENCE [LARGE SCALE GENOMIC DNA]</scope>
    <source>
        <strain evidence="1 2">DAOM 197198</strain>
    </source>
</reference>
<keyword evidence="2" id="KW-1185">Reference proteome</keyword>